<evidence type="ECO:0000313" key="2">
    <source>
        <dbReference type="EMBL" id="KAG7161629.1"/>
    </source>
</evidence>
<sequence length="193" mass="20975">MPDVVMRTGEVKMLLSDKQVMSYKGLNTEKLVIKISVTSLDEDYSAMKAVFLLAVISAAVASRSYGGYGRRYGGRGYGFGGGGGGGGVVVAVAATATTALAWALARCQHRDSDENYYISQIISQQLSRVHWTGGFRNGYHFNWPSRNPFSGLNWSQTGGNGYPQPDNREDGRSSVWLCSTSTKTASWQCRLPP</sequence>
<accession>A0A8J5MS61</accession>
<name>A0A8J5MS61_HOMAM</name>
<keyword evidence="1" id="KW-0812">Transmembrane</keyword>
<dbReference type="InterPro" id="IPR016187">
    <property type="entry name" value="CTDL_fold"/>
</dbReference>
<keyword evidence="1" id="KW-0472">Membrane</keyword>
<reference evidence="2" key="1">
    <citation type="journal article" date="2021" name="Sci. Adv.">
        <title>The American lobster genome reveals insights on longevity, neural, and immune adaptations.</title>
        <authorList>
            <person name="Polinski J.M."/>
            <person name="Zimin A.V."/>
            <person name="Clark K.F."/>
            <person name="Kohn A.B."/>
            <person name="Sadowski N."/>
            <person name="Timp W."/>
            <person name="Ptitsyn A."/>
            <person name="Khanna P."/>
            <person name="Romanova D.Y."/>
            <person name="Williams P."/>
            <person name="Greenwood S.J."/>
            <person name="Moroz L.L."/>
            <person name="Walt D.R."/>
            <person name="Bodnar A.G."/>
        </authorList>
    </citation>
    <scope>NUCLEOTIDE SEQUENCE</scope>
    <source>
        <strain evidence="2">GMGI-L3</strain>
    </source>
</reference>
<feature type="transmembrane region" description="Helical" evidence="1">
    <location>
        <begin position="77"/>
        <end position="105"/>
    </location>
</feature>
<comment type="caution">
    <text evidence="2">The sequence shown here is derived from an EMBL/GenBank/DDBJ whole genome shotgun (WGS) entry which is preliminary data.</text>
</comment>
<keyword evidence="3" id="KW-1185">Reference proteome</keyword>
<dbReference type="SUPFAM" id="SSF56436">
    <property type="entry name" value="C-type lectin-like"/>
    <property type="match status" value="1"/>
</dbReference>
<feature type="transmembrane region" description="Helical" evidence="1">
    <location>
        <begin position="46"/>
        <end position="65"/>
    </location>
</feature>
<dbReference type="EMBL" id="JAHLQT010028947">
    <property type="protein sequence ID" value="KAG7161629.1"/>
    <property type="molecule type" value="Genomic_DNA"/>
</dbReference>
<evidence type="ECO:0000313" key="3">
    <source>
        <dbReference type="Proteomes" id="UP000747542"/>
    </source>
</evidence>
<gene>
    <name evidence="2" type="ORF">Hamer_G014198</name>
</gene>
<proteinExistence type="predicted"/>
<keyword evidence="1" id="KW-1133">Transmembrane helix</keyword>
<evidence type="ECO:0000256" key="1">
    <source>
        <dbReference type="SAM" id="Phobius"/>
    </source>
</evidence>
<dbReference type="Proteomes" id="UP000747542">
    <property type="component" value="Unassembled WGS sequence"/>
</dbReference>
<protein>
    <submittedName>
        <fullName evidence="2">Uncharacterized protein</fullName>
    </submittedName>
</protein>
<dbReference type="AlphaFoldDB" id="A0A8J5MS61"/>
<organism evidence="2 3">
    <name type="scientific">Homarus americanus</name>
    <name type="common">American lobster</name>
    <dbReference type="NCBI Taxonomy" id="6706"/>
    <lineage>
        <taxon>Eukaryota</taxon>
        <taxon>Metazoa</taxon>
        <taxon>Ecdysozoa</taxon>
        <taxon>Arthropoda</taxon>
        <taxon>Crustacea</taxon>
        <taxon>Multicrustacea</taxon>
        <taxon>Malacostraca</taxon>
        <taxon>Eumalacostraca</taxon>
        <taxon>Eucarida</taxon>
        <taxon>Decapoda</taxon>
        <taxon>Pleocyemata</taxon>
        <taxon>Astacidea</taxon>
        <taxon>Nephropoidea</taxon>
        <taxon>Nephropidae</taxon>
        <taxon>Homarus</taxon>
    </lineage>
</organism>